<dbReference type="PROSITE" id="PS51257">
    <property type="entry name" value="PROKAR_LIPOPROTEIN"/>
    <property type="match status" value="1"/>
</dbReference>
<dbReference type="Proteomes" id="UP000199126">
    <property type="component" value="Unassembled WGS sequence"/>
</dbReference>
<dbReference type="AlphaFoldDB" id="A0A1H8WW59"/>
<gene>
    <name evidence="1" type="ORF">SAMN04487948_14411</name>
</gene>
<accession>A0A1H8WW59</accession>
<name>A0A1H8WW59_9EURY</name>
<sequence length="132" mass="14402">MRRRSVLALLPASTTLSIISITGCSEPVGMTDSPGERATIRIANQDDVVHHVEVEAGIAKETVVSKMVQLEAGESIDLKETLPPPSGRQRYHVTVRLNDGIPKSDSHVRDDGFNILKLTIETGVNIEWMDAT</sequence>
<dbReference type="EMBL" id="FODV01000044">
    <property type="protein sequence ID" value="SEP31318.1"/>
    <property type="molecule type" value="Genomic_DNA"/>
</dbReference>
<keyword evidence="2" id="KW-1185">Reference proteome</keyword>
<reference evidence="2" key="1">
    <citation type="submission" date="2016-10" db="EMBL/GenBank/DDBJ databases">
        <authorList>
            <person name="Varghese N."/>
            <person name="Submissions S."/>
        </authorList>
    </citation>
    <scope>NUCLEOTIDE SEQUENCE [LARGE SCALE GENOMIC DNA]</scope>
    <source>
        <strain evidence="2">CGMCC 1.10121</strain>
    </source>
</reference>
<evidence type="ECO:0000313" key="1">
    <source>
        <dbReference type="EMBL" id="SEP31318.1"/>
    </source>
</evidence>
<protein>
    <submittedName>
        <fullName evidence="1">Uncharacterized protein</fullName>
    </submittedName>
</protein>
<organism evidence="1 2">
    <name type="scientific">Halogranum amylolyticum</name>
    <dbReference type="NCBI Taxonomy" id="660520"/>
    <lineage>
        <taxon>Archaea</taxon>
        <taxon>Methanobacteriati</taxon>
        <taxon>Methanobacteriota</taxon>
        <taxon>Stenosarchaea group</taxon>
        <taxon>Halobacteria</taxon>
        <taxon>Halobacteriales</taxon>
        <taxon>Haloferacaceae</taxon>
    </lineage>
</organism>
<evidence type="ECO:0000313" key="2">
    <source>
        <dbReference type="Proteomes" id="UP000199126"/>
    </source>
</evidence>
<proteinExistence type="predicted"/>